<evidence type="ECO:0000313" key="2">
    <source>
        <dbReference type="EMBL" id="HIX51933.1"/>
    </source>
</evidence>
<evidence type="ECO:0000256" key="1">
    <source>
        <dbReference type="SAM" id="Phobius"/>
    </source>
</evidence>
<accession>A0A9D1W3P2</accession>
<organism evidence="2 3">
    <name type="scientific">Candidatus Lachnoclostridium stercoripullorum</name>
    <dbReference type="NCBI Taxonomy" id="2838635"/>
    <lineage>
        <taxon>Bacteria</taxon>
        <taxon>Bacillati</taxon>
        <taxon>Bacillota</taxon>
        <taxon>Clostridia</taxon>
        <taxon>Lachnospirales</taxon>
        <taxon>Lachnospiraceae</taxon>
    </lineage>
</organism>
<dbReference type="AlphaFoldDB" id="A0A9D1W3P2"/>
<protein>
    <recommendedName>
        <fullName evidence="4">DUF4190 domain-containing protein</fullName>
    </recommendedName>
</protein>
<proteinExistence type="predicted"/>
<comment type="caution">
    <text evidence="2">The sequence shown here is derived from an EMBL/GenBank/DDBJ whole genome shotgun (WGS) entry which is preliminary data.</text>
</comment>
<reference evidence="2" key="1">
    <citation type="journal article" date="2021" name="PeerJ">
        <title>Extensive microbial diversity within the chicken gut microbiome revealed by metagenomics and culture.</title>
        <authorList>
            <person name="Gilroy R."/>
            <person name="Ravi A."/>
            <person name="Getino M."/>
            <person name="Pursley I."/>
            <person name="Horton D.L."/>
            <person name="Alikhan N.F."/>
            <person name="Baker D."/>
            <person name="Gharbi K."/>
            <person name="Hall N."/>
            <person name="Watson M."/>
            <person name="Adriaenssens E.M."/>
            <person name="Foster-Nyarko E."/>
            <person name="Jarju S."/>
            <person name="Secka A."/>
            <person name="Antonio M."/>
            <person name="Oren A."/>
            <person name="Chaudhuri R.R."/>
            <person name="La Ragione R."/>
            <person name="Hildebrand F."/>
            <person name="Pallen M.J."/>
        </authorList>
    </citation>
    <scope>NUCLEOTIDE SEQUENCE</scope>
    <source>
        <strain evidence="2">ChiGjej4B4-12881</strain>
    </source>
</reference>
<keyword evidence="1" id="KW-1133">Transmembrane helix</keyword>
<reference evidence="2" key="2">
    <citation type="submission" date="2021-04" db="EMBL/GenBank/DDBJ databases">
        <authorList>
            <person name="Gilroy R."/>
        </authorList>
    </citation>
    <scope>NUCLEOTIDE SEQUENCE</scope>
    <source>
        <strain evidence="2">ChiGjej4B4-12881</strain>
    </source>
</reference>
<evidence type="ECO:0008006" key="4">
    <source>
        <dbReference type="Google" id="ProtNLM"/>
    </source>
</evidence>
<name>A0A9D1W3P2_9FIRM</name>
<feature type="transmembrane region" description="Helical" evidence="1">
    <location>
        <begin position="65"/>
        <end position="89"/>
    </location>
</feature>
<evidence type="ECO:0000313" key="3">
    <source>
        <dbReference type="Proteomes" id="UP000886780"/>
    </source>
</evidence>
<gene>
    <name evidence="2" type="ORF">IAA28_03905</name>
</gene>
<dbReference type="EMBL" id="DXEU01000066">
    <property type="protein sequence ID" value="HIX51933.1"/>
    <property type="molecule type" value="Genomic_DNA"/>
</dbReference>
<keyword evidence="1" id="KW-0812">Transmembrane</keyword>
<sequence length="118" mass="12473">MNPKKTPANLGAQLALFSLLAGGASILFCFSPLIQFPLGMVGSTLAILSRLYSDNHFSGQAMAGMITGAIGVVLSLLTFAMVMFVYHVILPNPELGPQYNQILQQFMDGVGNGTIPAL</sequence>
<keyword evidence="1" id="KW-0472">Membrane</keyword>
<dbReference type="Proteomes" id="UP000886780">
    <property type="component" value="Unassembled WGS sequence"/>
</dbReference>